<dbReference type="EMBL" id="VOXD01000037">
    <property type="protein sequence ID" value="TXF87078.1"/>
    <property type="molecule type" value="Genomic_DNA"/>
</dbReference>
<keyword evidence="1" id="KW-1133">Transmembrane helix</keyword>
<proteinExistence type="predicted"/>
<reference evidence="2 3" key="1">
    <citation type="submission" date="2019-08" db="EMBL/GenBank/DDBJ databases">
        <title>Lewinella sp. strain SSH13 Genome sequencing and assembly.</title>
        <authorList>
            <person name="Kim I."/>
        </authorList>
    </citation>
    <scope>NUCLEOTIDE SEQUENCE [LARGE SCALE GENOMIC DNA]</scope>
    <source>
        <strain evidence="2 3">SSH13</strain>
    </source>
</reference>
<protein>
    <recommendedName>
        <fullName evidence="4">DUF3619 family protein</fullName>
    </recommendedName>
</protein>
<keyword evidence="1" id="KW-0812">Transmembrane</keyword>
<dbReference type="Proteomes" id="UP000321907">
    <property type="component" value="Unassembled WGS sequence"/>
</dbReference>
<dbReference type="AlphaFoldDB" id="A0A5C7FC83"/>
<organism evidence="2 3">
    <name type="scientific">Neolewinella aurantiaca</name>
    <dbReference type="NCBI Taxonomy" id="2602767"/>
    <lineage>
        <taxon>Bacteria</taxon>
        <taxon>Pseudomonadati</taxon>
        <taxon>Bacteroidota</taxon>
        <taxon>Saprospiria</taxon>
        <taxon>Saprospirales</taxon>
        <taxon>Lewinellaceae</taxon>
        <taxon>Neolewinella</taxon>
    </lineage>
</organism>
<evidence type="ECO:0000313" key="3">
    <source>
        <dbReference type="Proteomes" id="UP000321907"/>
    </source>
</evidence>
<sequence>MSNNEKTELTGLLAELQQRGDGFRTPAPGYFDELATRSIEAGKQPARTVGINRKWLSLAASVVLLLVATVLLWPNGSGSEQLATETQQPASEDLLAEIDASDIEAYITDNLDNFETELFAAEAYNFESYE</sequence>
<accession>A0A5C7FC83</accession>
<feature type="transmembrane region" description="Helical" evidence="1">
    <location>
        <begin position="55"/>
        <end position="73"/>
    </location>
</feature>
<comment type="caution">
    <text evidence="2">The sequence shown here is derived from an EMBL/GenBank/DDBJ whole genome shotgun (WGS) entry which is preliminary data.</text>
</comment>
<evidence type="ECO:0000313" key="2">
    <source>
        <dbReference type="EMBL" id="TXF87078.1"/>
    </source>
</evidence>
<dbReference type="OrthoDB" id="1495679at2"/>
<keyword evidence="3" id="KW-1185">Reference proteome</keyword>
<evidence type="ECO:0008006" key="4">
    <source>
        <dbReference type="Google" id="ProtNLM"/>
    </source>
</evidence>
<evidence type="ECO:0000256" key="1">
    <source>
        <dbReference type="SAM" id="Phobius"/>
    </source>
</evidence>
<dbReference type="RefSeq" id="WP_147932348.1">
    <property type="nucleotide sequence ID" value="NZ_VOXD01000037.1"/>
</dbReference>
<gene>
    <name evidence="2" type="ORF">FUA23_18975</name>
</gene>
<keyword evidence="1" id="KW-0472">Membrane</keyword>
<name>A0A5C7FC83_9BACT</name>